<evidence type="ECO:0000256" key="1">
    <source>
        <dbReference type="ARBA" id="ARBA00004123"/>
    </source>
</evidence>
<dbReference type="InterPro" id="IPR016024">
    <property type="entry name" value="ARM-type_fold"/>
</dbReference>
<name>A0A9P7GGL9_9AGAR</name>
<dbReference type="Pfam" id="PF03810">
    <property type="entry name" value="IBN_N"/>
    <property type="match status" value="1"/>
</dbReference>
<dbReference type="GO" id="GO:0005829">
    <property type="term" value="C:cytosol"/>
    <property type="evidence" value="ECO:0007669"/>
    <property type="project" value="TreeGrafter"/>
</dbReference>
<evidence type="ECO:0000256" key="2">
    <source>
        <dbReference type="ARBA" id="ARBA00007991"/>
    </source>
</evidence>
<protein>
    <recommendedName>
        <fullName evidence="5">Importin N-terminal domain-containing protein</fullName>
    </recommendedName>
</protein>
<dbReference type="PROSITE" id="PS50166">
    <property type="entry name" value="IMPORTIN_B_NT"/>
    <property type="match status" value="1"/>
</dbReference>
<dbReference type="AlphaFoldDB" id="A0A9P7GGL9"/>
<evidence type="ECO:0000256" key="4">
    <source>
        <dbReference type="ARBA" id="ARBA00023242"/>
    </source>
</evidence>
<evidence type="ECO:0000256" key="3">
    <source>
        <dbReference type="ARBA" id="ARBA00022448"/>
    </source>
</evidence>
<dbReference type="InterPro" id="IPR001494">
    <property type="entry name" value="Importin-beta_N"/>
</dbReference>
<dbReference type="GO" id="GO:0005635">
    <property type="term" value="C:nuclear envelope"/>
    <property type="evidence" value="ECO:0007669"/>
    <property type="project" value="TreeGrafter"/>
</dbReference>
<gene>
    <name evidence="6" type="ORF">DXG03_000284</name>
</gene>
<dbReference type="GO" id="GO:0006606">
    <property type="term" value="P:protein import into nucleus"/>
    <property type="evidence" value="ECO:0007669"/>
    <property type="project" value="TreeGrafter"/>
</dbReference>
<dbReference type="PANTHER" id="PTHR10997">
    <property type="entry name" value="IMPORTIN-7, 8, 11"/>
    <property type="match status" value="1"/>
</dbReference>
<dbReference type="Pfam" id="PF25758">
    <property type="entry name" value="TPR_IPO11"/>
    <property type="match status" value="1"/>
</dbReference>
<keyword evidence="3" id="KW-0813">Transport</keyword>
<sequence>MDAPRRPAMATGVNVEHVSPTELYEVMTAASSQNPSQVQASSKRLKEMLEMFGTYNALHEIAGQRTVPLVVRQQAIIQFKNAALNHWRSRKVLNDEHRVRIRNRSLTLLDEEDETISHCNELVVAKLARQDFPSNWANLINDLVNVIDQNLQKRYGTTSHNPRDTLMLRRSVKLLNKILKEFASIKMLNGVKTMSNLVNLLYPAIYRYYSQMSTNISSSTVTPDTLSSPRLHDDILLAHLIYKCMLKMTVWLWNRIDKIPKEEVERNRGWIQELFQSSAIQLKTLTELRTNVLLAVMQTNSTDPRAQRTVDVFTRHLRVFGKFFRRLQQLSPARFVALSMCSDLILFYWSQVVNATSGPTTLISDSNQAVYPVRFLVQGMVLFKESLAQWTPTRRDGTANENSLSKEFIETAVGLLVTRFMPLNPTDLENWTNDPEEWVNVEDRENDLWEFEIRPCSERVLMQLSNQYPQFVTPLLESTFKQITSNYPLIKRRIAWLIGKWVSENCASPNNPRIWEILVHLLQDRGPGTDYVVRLTAAVALKDCLDTLEFEASYFQPYLPTAVSELIRMMGEADTFESKRRIDYSLNVVIKQVKELIVPFIGTITAPLPTLWTEAGDQWLFKSSLLVTMSKLIESVKGQSTSLGGIVVPLVRESMSAGAITNLDDDGLTLWLTALHNTLTVNSVNGAPALSELFPLALELLSNNFDLLGKIISTIEAYCLVDAPGVLQAFGVQLFTAFLVALKSETVVLLNAADMMRALNLLVQLAPSSLWGEAMHTSGLFAHITKTLIDGEASTLLLAEQILLFSRIALADRQMFLQLISATASALPNVQEPRLYDLMLDQWFGKFDNMSEPRHRKLTAMGIASLASTGRPEVLHRLPVEIFNLWIDVFYEIKEAQVANTQDDSSPPSANDLRRHWELEEAPAQFYQNTEGTPEYDRRKAVYDRDPVRTMHLGTFVATHIREAEAACGPELFQAQYLSKADPTVLSQIQVELART</sequence>
<evidence type="ECO:0000313" key="6">
    <source>
        <dbReference type="EMBL" id="KAG5648935.1"/>
    </source>
</evidence>
<reference evidence="6" key="1">
    <citation type="submission" date="2020-07" db="EMBL/GenBank/DDBJ databases">
        <authorList>
            <person name="Nieuwenhuis M."/>
            <person name="Van De Peppel L.J.J."/>
        </authorList>
    </citation>
    <scope>NUCLEOTIDE SEQUENCE</scope>
    <source>
        <strain evidence="6">AP01</strain>
        <tissue evidence="6">Mycelium</tissue>
    </source>
</reference>
<comment type="subcellular location">
    <subcellularLocation>
        <location evidence="1">Nucleus</location>
    </subcellularLocation>
</comment>
<evidence type="ECO:0000259" key="5">
    <source>
        <dbReference type="PROSITE" id="PS50166"/>
    </source>
</evidence>
<dbReference type="SUPFAM" id="SSF48371">
    <property type="entry name" value="ARM repeat"/>
    <property type="match status" value="1"/>
</dbReference>
<organism evidence="6 7">
    <name type="scientific">Asterophora parasitica</name>
    <dbReference type="NCBI Taxonomy" id="117018"/>
    <lineage>
        <taxon>Eukaryota</taxon>
        <taxon>Fungi</taxon>
        <taxon>Dikarya</taxon>
        <taxon>Basidiomycota</taxon>
        <taxon>Agaricomycotina</taxon>
        <taxon>Agaricomycetes</taxon>
        <taxon>Agaricomycetidae</taxon>
        <taxon>Agaricales</taxon>
        <taxon>Tricholomatineae</taxon>
        <taxon>Lyophyllaceae</taxon>
        <taxon>Asterophora</taxon>
    </lineage>
</organism>
<dbReference type="PANTHER" id="PTHR10997:SF7">
    <property type="entry name" value="IMPORTIN-11"/>
    <property type="match status" value="1"/>
</dbReference>
<keyword evidence="7" id="KW-1185">Reference proteome</keyword>
<dbReference type="Proteomes" id="UP000775547">
    <property type="component" value="Unassembled WGS sequence"/>
</dbReference>
<feature type="domain" description="Importin N-terminal" evidence="5">
    <location>
        <begin position="41"/>
        <end position="111"/>
    </location>
</feature>
<keyword evidence="4" id="KW-0539">Nucleus</keyword>
<dbReference type="Gene3D" id="1.25.10.10">
    <property type="entry name" value="Leucine-rich Repeat Variant"/>
    <property type="match status" value="1"/>
</dbReference>
<dbReference type="GO" id="GO:0031267">
    <property type="term" value="F:small GTPase binding"/>
    <property type="evidence" value="ECO:0007669"/>
    <property type="project" value="InterPro"/>
</dbReference>
<dbReference type="InterPro" id="IPR011989">
    <property type="entry name" value="ARM-like"/>
</dbReference>
<comment type="similarity">
    <text evidence="2">Belongs to the importin beta family.</text>
</comment>
<accession>A0A9P7GGL9</accession>
<comment type="caution">
    <text evidence="6">The sequence shown here is derived from an EMBL/GenBank/DDBJ whole genome shotgun (WGS) entry which is preliminary data.</text>
</comment>
<reference evidence="6" key="2">
    <citation type="submission" date="2021-10" db="EMBL/GenBank/DDBJ databases">
        <title>Phylogenomics reveals ancestral predisposition of the termite-cultivated fungus Termitomyces towards a domesticated lifestyle.</title>
        <authorList>
            <person name="Auxier B."/>
            <person name="Grum-Grzhimaylo A."/>
            <person name="Cardenas M.E."/>
            <person name="Lodge J.D."/>
            <person name="Laessoe T."/>
            <person name="Pedersen O."/>
            <person name="Smith M.E."/>
            <person name="Kuyper T.W."/>
            <person name="Franco-Molano E.A."/>
            <person name="Baroni T.J."/>
            <person name="Aanen D.K."/>
        </authorList>
    </citation>
    <scope>NUCLEOTIDE SEQUENCE</scope>
    <source>
        <strain evidence="6">AP01</strain>
        <tissue evidence="6">Mycelium</tissue>
    </source>
</reference>
<evidence type="ECO:0000313" key="7">
    <source>
        <dbReference type="Proteomes" id="UP000775547"/>
    </source>
</evidence>
<dbReference type="EMBL" id="JABCKV010000001">
    <property type="protein sequence ID" value="KAG5648935.1"/>
    <property type="molecule type" value="Genomic_DNA"/>
</dbReference>
<proteinExistence type="inferred from homology"/>
<dbReference type="InterPro" id="IPR058669">
    <property type="entry name" value="TPR_IPO7/11-like"/>
</dbReference>
<dbReference type="OrthoDB" id="361693at2759"/>